<proteinExistence type="predicted"/>
<reference evidence="1" key="1">
    <citation type="journal article" date="2016" name="FEMS Microbiol. Lett.">
        <title>Aeromonas salmonicida subsp. salmonicida strains isolated from Chinese freshwater fish contain a novel genomic island and possible regional-specific mobile genetic elements profiles.</title>
        <authorList>
            <person name="Long M."/>
            <person name="Nielsen T.K."/>
            <person name="Leisner J.J."/>
            <person name="Hansen L.H."/>
            <person name="Shen Z.X."/>
            <person name="Zhang Q.Q."/>
            <person name="Li A."/>
        </authorList>
    </citation>
    <scope>NUCLEOTIDE SEQUENCE</scope>
    <source>
        <strain evidence="1">BG</strain>
    </source>
</reference>
<organism evidence="1">
    <name type="scientific">Aeromonas salmonicida</name>
    <dbReference type="NCBI Taxonomy" id="645"/>
    <lineage>
        <taxon>Bacteria</taxon>
        <taxon>Pseudomonadati</taxon>
        <taxon>Pseudomonadota</taxon>
        <taxon>Gammaproteobacteria</taxon>
        <taxon>Aeromonadales</taxon>
        <taxon>Aeromonadaceae</taxon>
        <taxon>Aeromonas</taxon>
    </lineage>
</organism>
<sequence>MRNIALILNSDQPRSGVFADYPHGNSLGIPMYALASTELSAFCCIVITNYADQRELLRCRVQLQRYLQQGGKLVFNGHVVYPFLDELQPYKATHETGLAGLQVYNLNAHPIFTDIENSELTYRKGVAGFYGRGFNPPPAGAQVLTELGSQARLPLDWLYTYPGGGQLLVHAGNDFLSFSNAPSAHGMRQAFYEWAAATPVPGAGVATSKAARYLAELFPKADPTTSLDKAHAARVCFVEGGTYFHHRTLHTPEFAPYLQMHRHVLDLTPDDFAAADTLVFCCDTRGDLIARHRNAIALFLEQGKTVVAMGNTNPQQWLPQVRWTDGPPTDFWWWLTPGADSGLRLVWPEHSLFNYISLADATWHQHGSFAVPEGARSLIDKEGCGSVLYEDSHSTPGRLIVTSLDPCYHHGSYFMPATTRFLRGFLPWLHAHTRAELPI</sequence>
<accession>A0A1B2LQP6</accession>
<name>A0A1B2LQP6_AERSA</name>
<dbReference type="AlphaFoldDB" id="A0A1B2LQP6"/>
<dbReference type="EMBL" id="KX231277">
    <property type="protein sequence ID" value="AOA33905.1"/>
    <property type="molecule type" value="Genomic_DNA"/>
</dbReference>
<dbReference type="RefSeq" id="WP_197687384.1">
    <property type="nucleotide sequence ID" value="NZ_CP110648.1"/>
</dbReference>
<evidence type="ECO:0000313" key="1">
    <source>
        <dbReference type="EMBL" id="AOA33905.1"/>
    </source>
</evidence>
<protein>
    <submittedName>
        <fullName evidence="1">Uncharacterized protein</fullName>
    </submittedName>
</protein>